<evidence type="ECO:0000256" key="4">
    <source>
        <dbReference type="ARBA" id="ARBA00023098"/>
    </source>
</evidence>
<dbReference type="AlphaFoldDB" id="A0A4R3YPP7"/>
<dbReference type="EMBL" id="SMCR01000007">
    <property type="protein sequence ID" value="TCV94360.1"/>
    <property type="molecule type" value="Genomic_DNA"/>
</dbReference>
<dbReference type="PANTHER" id="PTHR38764:SF1">
    <property type="entry name" value="ACYL CARRIER PROTEIN PHOSPHODIESTERASE"/>
    <property type="match status" value="1"/>
</dbReference>
<reference evidence="6 7" key="1">
    <citation type="submission" date="2019-03" db="EMBL/GenBank/DDBJ databases">
        <title>Genomic Encyclopedia of Type Strains, Phase IV (KMG-IV): sequencing the most valuable type-strain genomes for metagenomic binning, comparative biology and taxonomic classification.</title>
        <authorList>
            <person name="Goeker M."/>
        </authorList>
    </citation>
    <scope>NUCLEOTIDE SEQUENCE [LARGE SCALE GENOMIC DNA]</scope>
    <source>
        <strain evidence="6 7">DSM 19580</strain>
    </source>
</reference>
<evidence type="ECO:0000256" key="2">
    <source>
        <dbReference type="ARBA" id="ARBA00022801"/>
    </source>
</evidence>
<name>A0A4R3YPP7_9GAMM</name>
<protein>
    <submittedName>
        <fullName evidence="6">Acyl carrier protein phosphodiesterase</fullName>
    </submittedName>
</protein>
<keyword evidence="7" id="KW-1185">Reference proteome</keyword>
<organism evidence="6 7">
    <name type="scientific">Biostraticola tofi</name>
    <dbReference type="NCBI Taxonomy" id="466109"/>
    <lineage>
        <taxon>Bacteria</taxon>
        <taxon>Pseudomonadati</taxon>
        <taxon>Pseudomonadota</taxon>
        <taxon>Gammaproteobacteria</taxon>
        <taxon>Enterobacterales</taxon>
        <taxon>Bruguierivoracaceae</taxon>
        <taxon>Biostraticola</taxon>
    </lineage>
</organism>
<evidence type="ECO:0000256" key="1">
    <source>
        <dbReference type="ARBA" id="ARBA00022516"/>
    </source>
</evidence>
<dbReference type="Pfam" id="PF04336">
    <property type="entry name" value="ACP_PD"/>
    <property type="match status" value="1"/>
</dbReference>
<sequence length="219" mass="25325">MCASLQEISRRGALLPYTGNMNFLAHLHLATLAGSSLLGNLMADYVRGNPDGQYSREVVAGIRLHRRVDAVTDSHPEVRAARQFFSADYRRVAPIALDVLWDHFLSRHWSQMVPEVELQTFLRQAEQVITPQLPATPEPFQDLNRLLWRDRWMERYAERHFLSRVLDGMAARRPRLHALSGIFPEIEAHYQQLEHCFFRLYPSMMNEARNRFGLDIAAG</sequence>
<evidence type="ECO:0000313" key="6">
    <source>
        <dbReference type="EMBL" id="TCV94360.1"/>
    </source>
</evidence>
<dbReference type="GO" id="GO:0008770">
    <property type="term" value="F:[acyl-carrier-protein] phosphodiesterase activity"/>
    <property type="evidence" value="ECO:0007669"/>
    <property type="project" value="InterPro"/>
</dbReference>
<evidence type="ECO:0000256" key="3">
    <source>
        <dbReference type="ARBA" id="ARBA00022832"/>
    </source>
</evidence>
<keyword evidence="4" id="KW-0443">Lipid metabolism</keyword>
<dbReference type="Proteomes" id="UP000295719">
    <property type="component" value="Unassembled WGS sequence"/>
</dbReference>
<keyword evidence="3" id="KW-0276">Fatty acid metabolism</keyword>
<gene>
    <name evidence="6" type="ORF">EDC52_107101</name>
</gene>
<evidence type="ECO:0000256" key="5">
    <source>
        <dbReference type="ARBA" id="ARBA00023160"/>
    </source>
</evidence>
<dbReference type="InterPro" id="IPR007431">
    <property type="entry name" value="ACP_PD"/>
</dbReference>
<dbReference type="GO" id="GO:0006633">
    <property type="term" value="P:fatty acid biosynthetic process"/>
    <property type="evidence" value="ECO:0007669"/>
    <property type="project" value="UniProtKB-KW"/>
</dbReference>
<accession>A0A4R3YPP7</accession>
<keyword evidence="2" id="KW-0378">Hydrolase</keyword>
<keyword evidence="1" id="KW-0444">Lipid biosynthesis</keyword>
<comment type="caution">
    <text evidence="6">The sequence shown here is derived from an EMBL/GenBank/DDBJ whole genome shotgun (WGS) entry which is preliminary data.</text>
</comment>
<dbReference type="PIRSF" id="PIRSF011489">
    <property type="entry name" value="DUF479"/>
    <property type="match status" value="1"/>
</dbReference>
<proteinExistence type="predicted"/>
<keyword evidence="5" id="KW-0275">Fatty acid biosynthesis</keyword>
<evidence type="ECO:0000313" key="7">
    <source>
        <dbReference type="Proteomes" id="UP000295719"/>
    </source>
</evidence>
<dbReference type="PANTHER" id="PTHR38764">
    <property type="entry name" value="ACYL CARRIER PROTEIN PHOSPHODIESTERASE"/>
    <property type="match status" value="1"/>
</dbReference>